<dbReference type="InterPro" id="IPR039155">
    <property type="entry name" value="MLEC"/>
</dbReference>
<keyword evidence="16" id="KW-1185">Reference proteome</keyword>
<dbReference type="Gene3D" id="2.60.120.430">
    <property type="entry name" value="Galactose-binding lectin"/>
    <property type="match status" value="1"/>
</dbReference>
<keyword evidence="10" id="KW-0325">Glycoprotein</keyword>
<dbReference type="SUPFAM" id="SSF51126">
    <property type="entry name" value="Pectin lyase-like"/>
    <property type="match status" value="2"/>
</dbReference>
<keyword evidence="3" id="KW-0812">Transmembrane</keyword>
<evidence type="ECO:0000259" key="12">
    <source>
        <dbReference type="Pfam" id="PF03160"/>
    </source>
</evidence>
<dbReference type="GO" id="GO:0005509">
    <property type="term" value="F:calcium ion binding"/>
    <property type="evidence" value="ECO:0007669"/>
    <property type="project" value="InterPro"/>
</dbReference>
<sequence length="1288" mass="127046">MQVAGNDLAAALKSAIAGGYVAEMSGQTYAVSAPIVINVTSTIQGPMGIDLGGATIVSQITNGAPVIQINAGPGVDLRYLTLSNFTIQGNGREGAGIKVVADGNDRWIYNFTVDNVTVRGVGGYGLDVQGSVFEGLISNSSMIGNRLGGAYFGHSAGGGQVSALRWFGGKIEDNGGTGIFLGNGARDLSIDGITVANNNGDGISAEWGITSVTDSQFRDNRGDGIWFQNFGYFNSNTFTTSGVQATGMSAWVTGNAVVSNSRSVYTGSGSDLTVLANLQGTGSAYIVGDTGKIITGPALGVAGLGGGNLSQVTVSSQGASVPALASVVSATAATASTGSDAFEQALSDALGGGTVGSLSGKSFTVTTPIVIYLNASSQGPIGIDLGGAKIVSQVMGGRAVIEIVAGPGVNVSNLTLSNFSVVGNGSEGDGIRIVAAGADRSINLLVSNVNVEHVGGTGLEILGNVSGTVFDSWMHGNAKGGAVFANSGGGTADSLRWVGGGFRKNGVAGLILENGASDMTVQGAYFVENEGAGVYATSGITRIEQSGFENNARAGAWVGGSSTFLGDTFSTHGDQIVGIAGSINGGKVTLLGTGNEYYGGGWDPTALINLQGSGTLSVAGVGKVIAGPGISVTGGSAVPSGSFSPAPTPVDTIAPTIASIAASGASLTNGSGTVGDGATVNFTVAMSEAVTVTGTPTLSLSSGGKATYAGGSGGSSLAFTHMVASGQSASDLSVTSFNLEGGRVADAAGNAANLGGAVNYNPAGILKVDTGSTTTPTSPSPVTTPKLVKAVNVGGGQATAASGVVFEADSGPTTGGSASQVFSTTAGIAGTTDDVLYQNERYTPGGSYTYEIAVANGTYQVDLLFAEIYSGIFGSGQRVFDMSLEGQALSALQNIDIYSKVGLNAAFTISQSVTVNDGSLSIQVGPGNSSPGNFENAKLNAFAVYSTSGQLPTVSIAAADASRNEGNSGGTPFTFNVTRGGSTAAASTVAFAVAGTGTNPATAADFTGGAFPTGTVSFAVGETTKIITVNVAGDNTVEPNKNFAVTLANATAGTAIGTATASGTILNDDSASTPAGLGFTSIASANGQVTLKGTSGAADRISIYDGMTWMGHATAGDDGTWSFNAKAASGTTHTYGVNATSPVGKTSTTAARARLGSTAADTLTGGSGNDVIAGGPGNDVLTGGAGADIFAFTAAPISGNLDRITDFASGTDKLAFARSTFVALSVGELSPAAFVQAAAAMTSEQRVIFNAASGIVSYDADGSGSGAAVAVAQLATDQVLKAQDIKVY</sequence>
<feature type="domain" description="Calx-beta" evidence="12">
    <location>
        <begin position="975"/>
        <end position="1068"/>
    </location>
</feature>
<evidence type="ECO:0000256" key="7">
    <source>
        <dbReference type="ARBA" id="ARBA00022837"/>
    </source>
</evidence>
<evidence type="ECO:0000256" key="6">
    <source>
        <dbReference type="ARBA" id="ARBA00022824"/>
    </source>
</evidence>
<accession>A0A512NI65</accession>
<keyword evidence="5" id="KW-0677">Repeat</keyword>
<dbReference type="PROSITE" id="PS00330">
    <property type="entry name" value="HEMOLYSIN_CALCIUM"/>
    <property type="match status" value="2"/>
</dbReference>
<dbReference type="Pfam" id="PF00353">
    <property type="entry name" value="HemolysinCabind"/>
    <property type="match status" value="1"/>
</dbReference>
<proteinExistence type="inferred from homology"/>
<comment type="subcellular location">
    <subcellularLocation>
        <location evidence="1">Endoplasmic reticulum membrane</location>
        <topology evidence="1">Single-pass type I membrane protein</topology>
    </subcellularLocation>
</comment>
<dbReference type="SUPFAM" id="SSF51120">
    <property type="entry name" value="beta-Roll"/>
    <property type="match status" value="1"/>
</dbReference>
<evidence type="ECO:0000256" key="5">
    <source>
        <dbReference type="ARBA" id="ARBA00022737"/>
    </source>
</evidence>
<evidence type="ECO:0000256" key="1">
    <source>
        <dbReference type="ARBA" id="ARBA00004115"/>
    </source>
</evidence>
<dbReference type="Proteomes" id="UP000321058">
    <property type="component" value="Unassembled WGS sequence"/>
</dbReference>
<dbReference type="Pfam" id="PF11721">
    <property type="entry name" value="Malectin"/>
    <property type="match status" value="1"/>
</dbReference>
<evidence type="ECO:0000256" key="11">
    <source>
        <dbReference type="ARBA" id="ARBA00023277"/>
    </source>
</evidence>
<dbReference type="GO" id="GO:0007154">
    <property type="term" value="P:cell communication"/>
    <property type="evidence" value="ECO:0007669"/>
    <property type="project" value="InterPro"/>
</dbReference>
<feature type="domain" description="Malectin" evidence="13">
    <location>
        <begin position="789"/>
        <end position="925"/>
    </location>
</feature>
<dbReference type="InterPro" id="IPR001343">
    <property type="entry name" value="Hemolysn_Ca-bd"/>
</dbReference>
<evidence type="ECO:0000256" key="2">
    <source>
        <dbReference type="ARBA" id="ARBA00009141"/>
    </source>
</evidence>
<organism evidence="15 16">
    <name type="scientific">Reyranella soli</name>
    <dbReference type="NCBI Taxonomy" id="1230389"/>
    <lineage>
        <taxon>Bacteria</taxon>
        <taxon>Pseudomonadati</taxon>
        <taxon>Pseudomonadota</taxon>
        <taxon>Alphaproteobacteria</taxon>
        <taxon>Hyphomicrobiales</taxon>
        <taxon>Reyranellaceae</taxon>
        <taxon>Reyranella</taxon>
    </lineage>
</organism>
<feature type="domain" description="Right handed beta helix" evidence="14">
    <location>
        <begin position="106"/>
        <end position="256"/>
    </location>
</feature>
<dbReference type="Gene3D" id="2.150.10.10">
    <property type="entry name" value="Serralysin-like metalloprotease, C-terminal"/>
    <property type="match status" value="1"/>
</dbReference>
<comment type="caution">
    <text evidence="15">The sequence shown here is derived from an EMBL/GenBank/DDBJ whole genome shotgun (WGS) entry which is preliminary data.</text>
</comment>
<dbReference type="InterPro" id="IPR011049">
    <property type="entry name" value="Serralysin-like_metalloprot_C"/>
</dbReference>
<dbReference type="InterPro" id="IPR039448">
    <property type="entry name" value="Beta_helix"/>
</dbReference>
<dbReference type="InterPro" id="IPR018511">
    <property type="entry name" value="Hemolysin-typ_Ca-bd_CS"/>
</dbReference>
<gene>
    <name evidence="15" type="ORF">RSO01_58070</name>
</gene>
<reference evidence="15 16" key="1">
    <citation type="submission" date="2019-07" db="EMBL/GenBank/DDBJ databases">
        <title>Whole genome shotgun sequence of Reyranella soli NBRC 108950.</title>
        <authorList>
            <person name="Hosoyama A."/>
            <person name="Uohara A."/>
            <person name="Ohji S."/>
            <person name="Ichikawa N."/>
        </authorList>
    </citation>
    <scope>NUCLEOTIDE SEQUENCE [LARGE SCALE GENOMIC DNA]</scope>
    <source>
        <strain evidence="15 16">NBRC 108950</strain>
    </source>
</reference>
<dbReference type="GO" id="GO:0030246">
    <property type="term" value="F:carbohydrate binding"/>
    <property type="evidence" value="ECO:0007669"/>
    <property type="project" value="InterPro"/>
</dbReference>
<keyword evidence="9" id="KW-0472">Membrane</keyword>
<feature type="domain" description="Right handed beta helix" evidence="14">
    <location>
        <begin position="410"/>
        <end position="566"/>
    </location>
</feature>
<dbReference type="OrthoDB" id="7375256at2"/>
<dbReference type="Pfam" id="PF13229">
    <property type="entry name" value="Beta_helix"/>
    <property type="match status" value="2"/>
</dbReference>
<evidence type="ECO:0000256" key="3">
    <source>
        <dbReference type="ARBA" id="ARBA00022692"/>
    </source>
</evidence>
<protein>
    <recommendedName>
        <fullName evidence="17">Calx-beta domain-containing protein</fullName>
    </recommendedName>
</protein>
<keyword evidence="8" id="KW-1133">Transmembrane helix</keyword>
<dbReference type="InterPro" id="IPR011050">
    <property type="entry name" value="Pectin_lyase_fold/virulence"/>
</dbReference>
<evidence type="ECO:0000313" key="15">
    <source>
        <dbReference type="EMBL" id="GEP58641.1"/>
    </source>
</evidence>
<dbReference type="SMART" id="SM00710">
    <property type="entry name" value="PbH1"/>
    <property type="match status" value="9"/>
</dbReference>
<dbReference type="Gene3D" id="2.160.20.10">
    <property type="entry name" value="Single-stranded right-handed beta-helix, Pectin lyase-like"/>
    <property type="match status" value="2"/>
</dbReference>
<dbReference type="InterPro" id="IPR013783">
    <property type="entry name" value="Ig-like_fold"/>
</dbReference>
<dbReference type="Gene3D" id="2.60.40.2030">
    <property type="match status" value="1"/>
</dbReference>
<keyword evidence="4" id="KW-0732">Signal</keyword>
<evidence type="ECO:0008006" key="17">
    <source>
        <dbReference type="Google" id="ProtNLM"/>
    </source>
</evidence>
<evidence type="ECO:0000259" key="13">
    <source>
        <dbReference type="Pfam" id="PF11721"/>
    </source>
</evidence>
<dbReference type="PANTHER" id="PTHR13460">
    <property type="match status" value="1"/>
</dbReference>
<evidence type="ECO:0000256" key="8">
    <source>
        <dbReference type="ARBA" id="ARBA00022989"/>
    </source>
</evidence>
<keyword evidence="11" id="KW-0119">Carbohydrate metabolism</keyword>
<evidence type="ECO:0000256" key="4">
    <source>
        <dbReference type="ARBA" id="ARBA00022729"/>
    </source>
</evidence>
<dbReference type="SUPFAM" id="SSF49785">
    <property type="entry name" value="Galactose-binding domain-like"/>
    <property type="match status" value="1"/>
</dbReference>
<dbReference type="InterPro" id="IPR003644">
    <property type="entry name" value="Calx_beta"/>
</dbReference>
<dbReference type="Pfam" id="PF03160">
    <property type="entry name" value="Calx-beta"/>
    <property type="match status" value="1"/>
</dbReference>
<dbReference type="EMBL" id="BKAJ01000106">
    <property type="protein sequence ID" value="GEP58641.1"/>
    <property type="molecule type" value="Genomic_DNA"/>
</dbReference>
<evidence type="ECO:0000256" key="9">
    <source>
        <dbReference type="ARBA" id="ARBA00023136"/>
    </source>
</evidence>
<keyword evidence="7" id="KW-0106">Calcium</keyword>
<dbReference type="InterPro" id="IPR021720">
    <property type="entry name" value="Malectin_dom"/>
</dbReference>
<evidence type="ECO:0000313" key="16">
    <source>
        <dbReference type="Proteomes" id="UP000321058"/>
    </source>
</evidence>
<dbReference type="InterPro" id="IPR008979">
    <property type="entry name" value="Galactose-bd-like_sf"/>
</dbReference>
<evidence type="ECO:0000259" key="14">
    <source>
        <dbReference type="Pfam" id="PF13229"/>
    </source>
</evidence>
<dbReference type="Gene3D" id="2.60.40.10">
    <property type="entry name" value="Immunoglobulins"/>
    <property type="match status" value="1"/>
</dbReference>
<dbReference type="InterPro" id="IPR006626">
    <property type="entry name" value="PbH1"/>
</dbReference>
<dbReference type="InterPro" id="IPR038081">
    <property type="entry name" value="CalX-like_sf"/>
</dbReference>
<dbReference type="PRINTS" id="PR00313">
    <property type="entry name" value="CABNDNGRPT"/>
</dbReference>
<evidence type="ECO:0000256" key="10">
    <source>
        <dbReference type="ARBA" id="ARBA00023180"/>
    </source>
</evidence>
<dbReference type="SUPFAM" id="SSF141072">
    <property type="entry name" value="CalX-like"/>
    <property type="match status" value="1"/>
</dbReference>
<dbReference type="GO" id="GO:0016020">
    <property type="term" value="C:membrane"/>
    <property type="evidence" value="ECO:0007669"/>
    <property type="project" value="InterPro"/>
</dbReference>
<comment type="similarity">
    <text evidence="2">Belongs to the malectin family.</text>
</comment>
<dbReference type="InterPro" id="IPR012334">
    <property type="entry name" value="Pectin_lyas_fold"/>
</dbReference>
<name>A0A512NI65_9HYPH</name>
<keyword evidence="6" id="KW-0256">Endoplasmic reticulum</keyword>
<dbReference type="PANTHER" id="PTHR13460:SF0">
    <property type="entry name" value="MALECTIN"/>
    <property type="match status" value="1"/>
</dbReference>